<keyword evidence="4" id="KW-0249">Electron transport</keyword>
<evidence type="ECO:0000256" key="5">
    <source>
        <dbReference type="ARBA" id="ARBA00023004"/>
    </source>
</evidence>
<dbReference type="InterPro" id="IPR009056">
    <property type="entry name" value="Cyt_c-like_dom"/>
</dbReference>
<dbReference type="RefSeq" id="WP_316024596.1">
    <property type="nucleotide sequence ID" value="NZ_JAWDIO010000002.1"/>
</dbReference>
<evidence type="ECO:0000256" key="7">
    <source>
        <dbReference type="SAM" id="SignalP"/>
    </source>
</evidence>
<feature type="chain" id="PRO_5047062110" evidence="7">
    <location>
        <begin position="26"/>
        <end position="108"/>
    </location>
</feature>
<keyword evidence="2 6" id="KW-0349">Heme</keyword>
<dbReference type="PROSITE" id="PS51007">
    <property type="entry name" value="CYTC"/>
    <property type="match status" value="1"/>
</dbReference>
<comment type="caution">
    <text evidence="9">The sequence shown here is derived from an EMBL/GenBank/DDBJ whole genome shotgun (WGS) entry which is preliminary data.</text>
</comment>
<evidence type="ECO:0000313" key="10">
    <source>
        <dbReference type="Proteomes" id="UP001247805"/>
    </source>
</evidence>
<evidence type="ECO:0000259" key="8">
    <source>
        <dbReference type="PROSITE" id="PS51007"/>
    </source>
</evidence>
<evidence type="ECO:0000256" key="6">
    <source>
        <dbReference type="PROSITE-ProRule" id="PRU00433"/>
    </source>
</evidence>
<dbReference type="InterPro" id="IPR036909">
    <property type="entry name" value="Cyt_c-like_dom_sf"/>
</dbReference>
<proteinExistence type="predicted"/>
<keyword evidence="3 6" id="KW-0479">Metal-binding</keyword>
<organism evidence="9 10">
    <name type="scientific">Paraglaciecola aquimarina</name>
    <dbReference type="NCBI Taxonomy" id="1235557"/>
    <lineage>
        <taxon>Bacteria</taxon>
        <taxon>Pseudomonadati</taxon>
        <taxon>Pseudomonadota</taxon>
        <taxon>Gammaproteobacteria</taxon>
        <taxon>Alteromonadales</taxon>
        <taxon>Alteromonadaceae</taxon>
        <taxon>Paraglaciecola</taxon>
    </lineage>
</organism>
<reference evidence="9 10" key="1">
    <citation type="submission" date="2023-10" db="EMBL/GenBank/DDBJ databases">
        <title>Glaciecola aquimarina strain GGW-M5 nov., isolated from a coastal seawater.</title>
        <authorList>
            <person name="Bayburt H."/>
            <person name="Kim J.M."/>
            <person name="Choi B.J."/>
            <person name="Jeon C.O."/>
        </authorList>
    </citation>
    <scope>NUCLEOTIDE SEQUENCE [LARGE SCALE GENOMIC DNA]</scope>
    <source>
        <strain evidence="9 10">KCTC 32108</strain>
    </source>
</reference>
<feature type="domain" description="Cytochrome c" evidence="8">
    <location>
        <begin position="26"/>
        <end position="104"/>
    </location>
</feature>
<gene>
    <name evidence="9" type="ORF">RS130_02200</name>
</gene>
<dbReference type="EMBL" id="JAWDIO010000002">
    <property type="protein sequence ID" value="MDU0352890.1"/>
    <property type="molecule type" value="Genomic_DNA"/>
</dbReference>
<dbReference type="SUPFAM" id="SSF46626">
    <property type="entry name" value="Cytochrome c"/>
    <property type="match status" value="1"/>
</dbReference>
<keyword evidence="5 6" id="KW-0408">Iron</keyword>
<accession>A0ABU3SSC9</accession>
<dbReference type="Proteomes" id="UP001247805">
    <property type="component" value="Unassembled WGS sequence"/>
</dbReference>
<keyword evidence="10" id="KW-1185">Reference proteome</keyword>
<dbReference type="Pfam" id="PF00034">
    <property type="entry name" value="Cytochrom_C"/>
    <property type="match status" value="1"/>
</dbReference>
<keyword evidence="1" id="KW-0813">Transport</keyword>
<dbReference type="Gene3D" id="1.10.760.10">
    <property type="entry name" value="Cytochrome c-like domain"/>
    <property type="match status" value="1"/>
</dbReference>
<feature type="signal peptide" evidence="7">
    <location>
        <begin position="1"/>
        <end position="25"/>
    </location>
</feature>
<evidence type="ECO:0000256" key="4">
    <source>
        <dbReference type="ARBA" id="ARBA00022982"/>
    </source>
</evidence>
<evidence type="ECO:0000313" key="9">
    <source>
        <dbReference type="EMBL" id="MDU0352890.1"/>
    </source>
</evidence>
<protein>
    <submittedName>
        <fullName evidence="9">Cytochrome c</fullName>
    </submittedName>
</protein>
<dbReference type="PANTHER" id="PTHR33751">
    <property type="entry name" value="CBB3-TYPE CYTOCHROME C OXIDASE SUBUNIT FIXP"/>
    <property type="match status" value="1"/>
</dbReference>
<evidence type="ECO:0000256" key="2">
    <source>
        <dbReference type="ARBA" id="ARBA00022617"/>
    </source>
</evidence>
<dbReference type="InterPro" id="IPR050597">
    <property type="entry name" value="Cytochrome_c_Oxidase_Subunit"/>
</dbReference>
<dbReference type="PANTHER" id="PTHR33751:SF9">
    <property type="entry name" value="CYTOCHROME C4"/>
    <property type="match status" value="1"/>
</dbReference>
<evidence type="ECO:0000256" key="3">
    <source>
        <dbReference type="ARBA" id="ARBA00022723"/>
    </source>
</evidence>
<evidence type="ECO:0000256" key="1">
    <source>
        <dbReference type="ARBA" id="ARBA00022448"/>
    </source>
</evidence>
<keyword evidence="7" id="KW-0732">Signal</keyword>
<name>A0ABU3SSC9_9ALTE</name>
<sequence length="108" mass="11302">MKKIKISAVALILTAASFASTSALAADVEAGKAKSSTCVACHGMKGVSMIPMYPNLAGQKEQYLAAQLKAFRDGSRKNMIMAPMAASLSDEDIANLAAYYAKLDPTGK</sequence>